<dbReference type="GeneID" id="63745199"/>
<dbReference type="RefSeq" id="XP_040688285.1">
    <property type="nucleotide sequence ID" value="XM_040829351.1"/>
</dbReference>
<dbReference type="STRING" id="1073089.A0A1L9RI57"/>
<evidence type="ECO:0000313" key="3">
    <source>
        <dbReference type="EMBL" id="OJJ34609.1"/>
    </source>
</evidence>
<dbReference type="InterPro" id="IPR003819">
    <property type="entry name" value="TauD/TfdA-like"/>
</dbReference>
<dbReference type="SUPFAM" id="SSF51197">
    <property type="entry name" value="Clavaminate synthase-like"/>
    <property type="match status" value="1"/>
</dbReference>
<accession>A0A1L9RI57</accession>
<dbReference type="GO" id="GO:0016491">
    <property type="term" value="F:oxidoreductase activity"/>
    <property type="evidence" value="ECO:0007669"/>
    <property type="project" value="UniProtKB-KW"/>
</dbReference>
<proteinExistence type="predicted"/>
<evidence type="ECO:0000256" key="1">
    <source>
        <dbReference type="ARBA" id="ARBA00023002"/>
    </source>
</evidence>
<feature type="domain" description="TauD/TfdA-like" evidence="2">
    <location>
        <begin position="78"/>
        <end position="267"/>
    </location>
</feature>
<dbReference type="EMBL" id="KV878213">
    <property type="protein sequence ID" value="OJJ34609.1"/>
    <property type="molecule type" value="Genomic_DNA"/>
</dbReference>
<evidence type="ECO:0000259" key="2">
    <source>
        <dbReference type="Pfam" id="PF02668"/>
    </source>
</evidence>
<dbReference type="AlphaFoldDB" id="A0A1L9RI57"/>
<dbReference type="Gene3D" id="3.60.130.10">
    <property type="entry name" value="Clavaminate synthase-like"/>
    <property type="match status" value="1"/>
</dbReference>
<dbReference type="VEuPathDB" id="FungiDB:ASPWEDRAFT_136814"/>
<protein>
    <recommendedName>
        <fullName evidence="2">TauD/TfdA-like domain-containing protein</fullName>
    </recommendedName>
</protein>
<reference evidence="4" key="1">
    <citation type="journal article" date="2017" name="Genome Biol.">
        <title>Comparative genomics reveals high biological diversity and specific adaptations in the industrially and medically important fungal genus Aspergillus.</title>
        <authorList>
            <person name="de Vries R.P."/>
            <person name="Riley R."/>
            <person name="Wiebenga A."/>
            <person name="Aguilar-Osorio G."/>
            <person name="Amillis S."/>
            <person name="Uchima C.A."/>
            <person name="Anderluh G."/>
            <person name="Asadollahi M."/>
            <person name="Askin M."/>
            <person name="Barry K."/>
            <person name="Battaglia E."/>
            <person name="Bayram O."/>
            <person name="Benocci T."/>
            <person name="Braus-Stromeyer S.A."/>
            <person name="Caldana C."/>
            <person name="Canovas D."/>
            <person name="Cerqueira G.C."/>
            <person name="Chen F."/>
            <person name="Chen W."/>
            <person name="Choi C."/>
            <person name="Clum A."/>
            <person name="Dos Santos R.A."/>
            <person name="Damasio A.R."/>
            <person name="Diallinas G."/>
            <person name="Emri T."/>
            <person name="Fekete E."/>
            <person name="Flipphi M."/>
            <person name="Freyberg S."/>
            <person name="Gallo A."/>
            <person name="Gournas C."/>
            <person name="Habgood R."/>
            <person name="Hainaut M."/>
            <person name="Harispe M.L."/>
            <person name="Henrissat B."/>
            <person name="Hilden K.S."/>
            <person name="Hope R."/>
            <person name="Hossain A."/>
            <person name="Karabika E."/>
            <person name="Karaffa L."/>
            <person name="Karanyi Z."/>
            <person name="Krasevec N."/>
            <person name="Kuo A."/>
            <person name="Kusch H."/>
            <person name="LaButti K."/>
            <person name="Lagendijk E.L."/>
            <person name="Lapidus A."/>
            <person name="Levasseur A."/>
            <person name="Lindquist E."/>
            <person name="Lipzen A."/>
            <person name="Logrieco A.F."/>
            <person name="MacCabe A."/>
            <person name="Maekelae M.R."/>
            <person name="Malavazi I."/>
            <person name="Melin P."/>
            <person name="Meyer V."/>
            <person name="Mielnichuk N."/>
            <person name="Miskei M."/>
            <person name="Molnar A.P."/>
            <person name="Mule G."/>
            <person name="Ngan C.Y."/>
            <person name="Orejas M."/>
            <person name="Orosz E."/>
            <person name="Ouedraogo J.P."/>
            <person name="Overkamp K.M."/>
            <person name="Park H.-S."/>
            <person name="Perrone G."/>
            <person name="Piumi F."/>
            <person name="Punt P.J."/>
            <person name="Ram A.F."/>
            <person name="Ramon A."/>
            <person name="Rauscher S."/>
            <person name="Record E."/>
            <person name="Riano-Pachon D.M."/>
            <person name="Robert V."/>
            <person name="Roehrig J."/>
            <person name="Ruller R."/>
            <person name="Salamov A."/>
            <person name="Salih N.S."/>
            <person name="Samson R.A."/>
            <person name="Sandor E."/>
            <person name="Sanguinetti M."/>
            <person name="Schuetze T."/>
            <person name="Sepcic K."/>
            <person name="Shelest E."/>
            <person name="Sherlock G."/>
            <person name="Sophianopoulou V."/>
            <person name="Squina F.M."/>
            <person name="Sun H."/>
            <person name="Susca A."/>
            <person name="Todd R.B."/>
            <person name="Tsang A."/>
            <person name="Unkles S.E."/>
            <person name="van de Wiele N."/>
            <person name="van Rossen-Uffink D."/>
            <person name="Oliveira J.V."/>
            <person name="Vesth T.C."/>
            <person name="Visser J."/>
            <person name="Yu J.-H."/>
            <person name="Zhou M."/>
            <person name="Andersen M.R."/>
            <person name="Archer D.B."/>
            <person name="Baker S.E."/>
            <person name="Benoit I."/>
            <person name="Brakhage A.A."/>
            <person name="Braus G.H."/>
            <person name="Fischer R."/>
            <person name="Frisvad J.C."/>
            <person name="Goldman G.H."/>
            <person name="Houbraken J."/>
            <person name="Oakley B."/>
            <person name="Pocsi I."/>
            <person name="Scazzocchio C."/>
            <person name="Seiboth B."/>
            <person name="vanKuyk P.A."/>
            <person name="Wortman J."/>
            <person name="Dyer P.S."/>
            <person name="Grigoriev I.V."/>
        </authorList>
    </citation>
    <scope>NUCLEOTIDE SEQUENCE [LARGE SCALE GENOMIC DNA]</scope>
    <source>
        <strain evidence="4">DTO 134E9</strain>
    </source>
</reference>
<dbReference type="OrthoDB" id="2960375at2759"/>
<sequence length="274" mass="31145">MALHLPQNTLPTDIPLLTAQMNDVQNQSHVAAVHSHLVRGGVLKITLGFKDTDSRYIEKLIHQLHRYHGHGLPIDHSSSRGWFWDVRPSPQTIENGHQARSHTMGNFAWHTDCSYETSPPRYFALQVLEPDRCGGGTLSVLKSDQLLRQLPPPVRVALAKPEFRITVPPEFIKNKDETHIIGSVFAGDLDNRPELRFRQDIITPLTSAAEAAFSTLQAVLKGPQVEEETIHLTAQMMQEGSVILMDNRRWLHSRNHIKDPNRHVRRVRWDASPF</sequence>
<dbReference type="InterPro" id="IPR042098">
    <property type="entry name" value="TauD-like_sf"/>
</dbReference>
<keyword evidence="4" id="KW-1185">Reference proteome</keyword>
<gene>
    <name evidence="3" type="ORF">ASPWEDRAFT_136814</name>
</gene>
<organism evidence="3 4">
    <name type="scientific">Aspergillus wentii DTO 134E9</name>
    <dbReference type="NCBI Taxonomy" id="1073089"/>
    <lineage>
        <taxon>Eukaryota</taxon>
        <taxon>Fungi</taxon>
        <taxon>Dikarya</taxon>
        <taxon>Ascomycota</taxon>
        <taxon>Pezizomycotina</taxon>
        <taxon>Eurotiomycetes</taxon>
        <taxon>Eurotiomycetidae</taxon>
        <taxon>Eurotiales</taxon>
        <taxon>Aspergillaceae</taxon>
        <taxon>Aspergillus</taxon>
        <taxon>Aspergillus subgen. Cremei</taxon>
    </lineage>
</organism>
<keyword evidence="1" id="KW-0560">Oxidoreductase</keyword>
<dbReference type="Proteomes" id="UP000184383">
    <property type="component" value="Unassembled WGS sequence"/>
</dbReference>
<dbReference type="Pfam" id="PF02668">
    <property type="entry name" value="TauD"/>
    <property type="match status" value="1"/>
</dbReference>
<evidence type="ECO:0000313" key="4">
    <source>
        <dbReference type="Proteomes" id="UP000184383"/>
    </source>
</evidence>
<name>A0A1L9RI57_ASPWE</name>